<dbReference type="InParanoid" id="A0A078B4Y3"/>
<dbReference type="Proteomes" id="UP000039865">
    <property type="component" value="Unassembled WGS sequence"/>
</dbReference>
<gene>
    <name evidence="2" type="primary">Contig6905.g7390</name>
    <name evidence="2" type="ORF">STYLEM_17720</name>
</gene>
<dbReference type="AlphaFoldDB" id="A0A078B4Y3"/>
<sequence length="601" mass="69791">MDPDNSNSDSRVVYSPRLYTQQSYRVPKRRVSSNQFSDSLSFRKTVIQPRYFKVNRGNLLIMEQQESENHHSPANKGKNHKESLLRSIFLNNHLNTRQRSLLNQQYSPTAAQFNQSSLLPQNSGQSPFTQTVHGFTKTIFHIPLLTSNSKIIKNQHLESNPNGNYNQDIQLTQTSKSEGLEQMRQFVNDYPVQDSIVIDRNSYSINKNDEQLQPKPTRLVYLPQRCKQILVKAKVKQDQMQYYDQMRNNSQDKSKSYTNLKSQSSRVAAQFTPEKPQPSSIISHLTLLSHTNTSRPATQSYLRFQRQNYNTNNEKSSIFNCKVLESIKSNIKKSETVKQVNQMYQQIFQSTQDYNNVFDRNKRLLQALKDIEHNNEDLKPENSLRQSFGGVSIRGSLDRNQLIQKSNNSSKLQKRKKEVMIQKQVNTGIRNKSDTKQKQDNSMHHSPLPPNQKAYKLVFVDGNENAMKFQDQNDIRKEVADFLDYKQKLSKKNHNIMRNYQTGEIKVDSIVPIHNQTQIDVVQNESKKPIQFDREFYEKMAHFDMVISSSISQKKLTDNLTLNLNEQSQNDLSNTSDLSHIDDNRYASQHTLSVENINKDS</sequence>
<organism evidence="2 3">
    <name type="scientific">Stylonychia lemnae</name>
    <name type="common">Ciliate</name>
    <dbReference type="NCBI Taxonomy" id="5949"/>
    <lineage>
        <taxon>Eukaryota</taxon>
        <taxon>Sar</taxon>
        <taxon>Alveolata</taxon>
        <taxon>Ciliophora</taxon>
        <taxon>Intramacronucleata</taxon>
        <taxon>Spirotrichea</taxon>
        <taxon>Stichotrichia</taxon>
        <taxon>Sporadotrichida</taxon>
        <taxon>Oxytrichidae</taxon>
        <taxon>Stylonychinae</taxon>
        <taxon>Stylonychia</taxon>
    </lineage>
</organism>
<feature type="compositionally biased region" description="Polar residues" evidence="1">
    <location>
        <begin position="402"/>
        <end position="411"/>
    </location>
</feature>
<feature type="compositionally biased region" description="Basic and acidic residues" evidence="1">
    <location>
        <begin position="431"/>
        <end position="443"/>
    </location>
</feature>
<name>A0A078B4Y3_STYLE</name>
<reference evidence="2 3" key="1">
    <citation type="submission" date="2014-06" db="EMBL/GenBank/DDBJ databases">
        <authorList>
            <person name="Swart Estienne"/>
        </authorList>
    </citation>
    <scope>NUCLEOTIDE SEQUENCE [LARGE SCALE GENOMIC DNA]</scope>
    <source>
        <strain evidence="2 3">130c</strain>
    </source>
</reference>
<proteinExistence type="predicted"/>
<feature type="region of interest" description="Disordered" evidence="1">
    <location>
        <begin position="247"/>
        <end position="278"/>
    </location>
</feature>
<evidence type="ECO:0000313" key="2">
    <source>
        <dbReference type="EMBL" id="CDW88598.1"/>
    </source>
</evidence>
<evidence type="ECO:0000313" key="3">
    <source>
        <dbReference type="Proteomes" id="UP000039865"/>
    </source>
</evidence>
<protein>
    <submittedName>
        <fullName evidence="2">Uncharacterized protein</fullName>
    </submittedName>
</protein>
<keyword evidence="3" id="KW-1185">Reference proteome</keyword>
<feature type="compositionally biased region" description="Polar residues" evidence="1">
    <location>
        <begin position="256"/>
        <end position="267"/>
    </location>
</feature>
<accession>A0A078B4Y3</accession>
<feature type="region of interest" description="Disordered" evidence="1">
    <location>
        <begin position="402"/>
        <end position="451"/>
    </location>
</feature>
<evidence type="ECO:0000256" key="1">
    <source>
        <dbReference type="SAM" id="MobiDB-lite"/>
    </source>
</evidence>
<dbReference type="EMBL" id="CCKQ01016733">
    <property type="protein sequence ID" value="CDW88598.1"/>
    <property type="molecule type" value="Genomic_DNA"/>
</dbReference>